<protein>
    <recommendedName>
        <fullName evidence="1">Apple domain-containing protein</fullName>
    </recommendedName>
</protein>
<name>A0ABD0L9Y4_9CAEN</name>
<accession>A0ABD0L9Y4</accession>
<organism evidence="2 3">
    <name type="scientific">Batillaria attramentaria</name>
    <dbReference type="NCBI Taxonomy" id="370345"/>
    <lineage>
        <taxon>Eukaryota</taxon>
        <taxon>Metazoa</taxon>
        <taxon>Spiralia</taxon>
        <taxon>Lophotrochozoa</taxon>
        <taxon>Mollusca</taxon>
        <taxon>Gastropoda</taxon>
        <taxon>Caenogastropoda</taxon>
        <taxon>Sorbeoconcha</taxon>
        <taxon>Cerithioidea</taxon>
        <taxon>Batillariidae</taxon>
        <taxon>Batillaria</taxon>
    </lineage>
</organism>
<gene>
    <name evidence="2" type="ORF">BaRGS_00012602</name>
</gene>
<dbReference type="Gene3D" id="3.50.4.10">
    <property type="entry name" value="Hepatocyte Growth Factor"/>
    <property type="match status" value="1"/>
</dbReference>
<dbReference type="PROSITE" id="PS50948">
    <property type="entry name" value="PAN"/>
    <property type="match status" value="1"/>
</dbReference>
<evidence type="ECO:0000313" key="2">
    <source>
        <dbReference type="EMBL" id="KAK7496192.1"/>
    </source>
</evidence>
<reference evidence="2 3" key="1">
    <citation type="journal article" date="2023" name="Sci. Data">
        <title>Genome assembly of the Korean intertidal mud-creeper Batillaria attramentaria.</title>
        <authorList>
            <person name="Patra A.K."/>
            <person name="Ho P.T."/>
            <person name="Jun S."/>
            <person name="Lee S.J."/>
            <person name="Kim Y."/>
            <person name="Won Y.J."/>
        </authorList>
    </citation>
    <scope>NUCLEOTIDE SEQUENCE [LARGE SCALE GENOMIC DNA]</scope>
    <source>
        <strain evidence="2">Wonlab-2016</strain>
    </source>
</reference>
<dbReference type="SUPFAM" id="SSF57414">
    <property type="entry name" value="Hairpin loop containing domain-like"/>
    <property type="match status" value="1"/>
</dbReference>
<dbReference type="InterPro" id="IPR003609">
    <property type="entry name" value="Pan_app"/>
</dbReference>
<feature type="domain" description="Apple" evidence="1">
    <location>
        <begin position="10"/>
        <end position="95"/>
    </location>
</feature>
<evidence type="ECO:0000259" key="1">
    <source>
        <dbReference type="PROSITE" id="PS50948"/>
    </source>
</evidence>
<dbReference type="Proteomes" id="UP001519460">
    <property type="component" value="Unassembled WGS sequence"/>
</dbReference>
<keyword evidence="3" id="KW-1185">Reference proteome</keyword>
<proteinExistence type="predicted"/>
<evidence type="ECO:0000313" key="3">
    <source>
        <dbReference type="Proteomes" id="UP001519460"/>
    </source>
</evidence>
<comment type="caution">
    <text evidence="2">The sequence shown here is derived from an EMBL/GenBank/DDBJ whole genome shotgun (WGS) entry which is preliminary data.</text>
</comment>
<dbReference type="EMBL" id="JACVVK020000069">
    <property type="protein sequence ID" value="KAK7496192.1"/>
    <property type="molecule type" value="Genomic_DNA"/>
</dbReference>
<dbReference type="AlphaFoldDB" id="A0ABD0L9Y4"/>
<dbReference type="Pfam" id="PF00024">
    <property type="entry name" value="PAN_1"/>
    <property type="match status" value="1"/>
</dbReference>
<sequence>MPGFALCPACAQADLYPAFLMYPNSGMTGNNDEMHIFTTGEECRALCLNLDDCRAYEYSQPALKACNLQTTTPLDDPAAFDRGTDEGWEFYQRMCA</sequence>